<evidence type="ECO:0000313" key="2">
    <source>
        <dbReference type="EMBL" id="MEK0305907.1"/>
    </source>
</evidence>
<feature type="transmembrane region" description="Helical" evidence="1">
    <location>
        <begin position="201"/>
        <end position="225"/>
    </location>
</feature>
<comment type="caution">
    <text evidence="2">The sequence shown here is derived from an EMBL/GenBank/DDBJ whole genome shotgun (WGS) entry which is preliminary data.</text>
</comment>
<evidence type="ECO:0000256" key="1">
    <source>
        <dbReference type="SAM" id="Phobius"/>
    </source>
</evidence>
<dbReference type="Proteomes" id="UP001373159">
    <property type="component" value="Unassembled WGS sequence"/>
</dbReference>
<feature type="transmembrane region" description="Helical" evidence="1">
    <location>
        <begin position="84"/>
        <end position="110"/>
    </location>
</feature>
<feature type="transmembrane region" description="Helical" evidence="1">
    <location>
        <begin position="166"/>
        <end position="189"/>
    </location>
</feature>
<reference evidence="2 3" key="1">
    <citation type="submission" date="2024-02" db="EMBL/GenBank/DDBJ databases">
        <title>Bifidobacterium honeyensis sp. nov., isolated from the comb honey.</title>
        <authorList>
            <person name="Liu W."/>
            <person name="Li Y."/>
        </authorList>
    </citation>
    <scope>NUCLEOTIDE SEQUENCE [LARGE SCALE GENOMIC DNA]</scope>
    <source>
        <strain evidence="2 3">IMAU50988</strain>
    </source>
</reference>
<feature type="transmembrane region" description="Helical" evidence="1">
    <location>
        <begin position="379"/>
        <end position="397"/>
    </location>
</feature>
<sequence length="421" mass="48144">MLVYGMLFLILIAAYAISSLRESRRLHLALMIFCLISMALVAGIRATNIGTDGRAYFDIFHAYESDFGAKCNVERGYCAFNKALASLGFTFPWVFLLESCFLYFCIGYFIYTIIDNEFWCFAVFLVYVTQLFFTALNLSRQYIAISLALLAFTLLAKRLYISSTIFLLLGTTVHKSTWIIVLLPFVYYLTRFKKPFAVGAIIAYFASFVVRIKGVQPIFVPFISAMPRYSHYLNNNPDFEANASLRYSLVVNLIPNALFLFSVLILLWSEGKRLTHGRWENRLAKQVTTERRDVFAPVSKFSLDRIFHRISGDSSCDQSQPQGLNLTRYAIAGALIYVLAINSLSAVRILIRLADYFIFFLIALSTYAFSRIKGRTRTILQILLLVGYSVLCFYLIIVKGHNEVIPFHVNTGRWSPSWWPL</sequence>
<accession>A0ABU8ZKY7</accession>
<proteinExistence type="predicted"/>
<dbReference type="Pfam" id="PF14897">
    <property type="entry name" value="EpsG"/>
    <property type="match status" value="1"/>
</dbReference>
<organism evidence="2 3">
    <name type="scientific">Bifidobacterium favimelis</name>
    <dbReference type="NCBI Taxonomy" id="3122979"/>
    <lineage>
        <taxon>Bacteria</taxon>
        <taxon>Bacillati</taxon>
        <taxon>Actinomycetota</taxon>
        <taxon>Actinomycetes</taxon>
        <taxon>Bifidobacteriales</taxon>
        <taxon>Bifidobacteriaceae</taxon>
        <taxon>Bifidobacterium</taxon>
    </lineage>
</organism>
<gene>
    <name evidence="2" type="ORF">V8P97_00215</name>
</gene>
<protein>
    <submittedName>
        <fullName evidence="2">EpsG family protein</fullName>
    </submittedName>
</protein>
<keyword evidence="3" id="KW-1185">Reference proteome</keyword>
<feature type="transmembrane region" description="Helical" evidence="1">
    <location>
        <begin position="26"/>
        <end position="44"/>
    </location>
</feature>
<keyword evidence="1" id="KW-0812">Transmembrane</keyword>
<feature type="transmembrane region" description="Helical" evidence="1">
    <location>
        <begin position="116"/>
        <end position="135"/>
    </location>
</feature>
<evidence type="ECO:0000313" key="3">
    <source>
        <dbReference type="Proteomes" id="UP001373159"/>
    </source>
</evidence>
<dbReference type="RefSeq" id="WP_340468461.1">
    <property type="nucleotide sequence ID" value="NZ_JBANBB010000001.1"/>
</dbReference>
<dbReference type="InterPro" id="IPR049458">
    <property type="entry name" value="EpsG-like"/>
</dbReference>
<dbReference type="EMBL" id="JBANBB010000001">
    <property type="protein sequence ID" value="MEK0305907.1"/>
    <property type="molecule type" value="Genomic_DNA"/>
</dbReference>
<keyword evidence="1" id="KW-0472">Membrane</keyword>
<feature type="transmembrane region" description="Helical" evidence="1">
    <location>
        <begin position="329"/>
        <end position="350"/>
    </location>
</feature>
<name>A0ABU8ZKY7_9BIFI</name>
<feature type="transmembrane region" description="Helical" evidence="1">
    <location>
        <begin position="245"/>
        <end position="268"/>
    </location>
</feature>
<keyword evidence="1" id="KW-1133">Transmembrane helix</keyword>
<feature type="transmembrane region" description="Helical" evidence="1">
    <location>
        <begin position="356"/>
        <end position="372"/>
    </location>
</feature>